<dbReference type="HOGENOM" id="CLU_943685_0_0_1"/>
<feature type="region of interest" description="Disordered" evidence="1">
    <location>
        <begin position="1"/>
        <end position="78"/>
    </location>
</feature>
<evidence type="ECO:0000256" key="1">
    <source>
        <dbReference type="SAM" id="MobiDB-lite"/>
    </source>
</evidence>
<dbReference type="KEGG" id="ppa:PAS_chr1-1_0496"/>
<feature type="region of interest" description="Disordered" evidence="1">
    <location>
        <begin position="93"/>
        <end position="123"/>
    </location>
</feature>
<dbReference type="OrthoDB" id="10410099at2759"/>
<dbReference type="EMBL" id="FN392319">
    <property type="protein sequence ID" value="CAY67703.1"/>
    <property type="molecule type" value="Genomic_DNA"/>
</dbReference>
<organism evidence="2 3">
    <name type="scientific">Komagataella phaffii (strain GS115 / ATCC 20864)</name>
    <name type="common">Yeast</name>
    <name type="synonym">Pichia pastoris</name>
    <dbReference type="NCBI Taxonomy" id="644223"/>
    <lineage>
        <taxon>Eukaryota</taxon>
        <taxon>Fungi</taxon>
        <taxon>Dikarya</taxon>
        <taxon>Ascomycota</taxon>
        <taxon>Saccharomycotina</taxon>
        <taxon>Pichiomycetes</taxon>
        <taxon>Pichiales</taxon>
        <taxon>Pichiaceae</taxon>
        <taxon>Komagataella</taxon>
    </lineage>
</organism>
<protein>
    <submittedName>
        <fullName evidence="2">Uncharacterized protein</fullName>
    </submittedName>
</protein>
<feature type="compositionally biased region" description="Polar residues" evidence="1">
    <location>
        <begin position="1"/>
        <end position="14"/>
    </location>
</feature>
<accession>C4QWT0</accession>
<dbReference type="GeneID" id="8196593"/>
<evidence type="ECO:0000313" key="2">
    <source>
        <dbReference type="EMBL" id="CAY67703.1"/>
    </source>
</evidence>
<name>C4QWT0_KOMPG</name>
<dbReference type="RefSeq" id="XP_002489984.1">
    <property type="nucleotide sequence ID" value="XM_002489939.1"/>
</dbReference>
<feature type="compositionally biased region" description="Low complexity" evidence="1">
    <location>
        <begin position="48"/>
        <end position="76"/>
    </location>
</feature>
<reference evidence="2 3" key="1">
    <citation type="journal article" date="2009" name="Nat. Biotechnol.">
        <title>Genome sequence of the recombinant protein production host Pichia pastoris.</title>
        <authorList>
            <person name="De Schutter K."/>
            <person name="Lin Y.C."/>
            <person name="Tiels P."/>
            <person name="Van Hecke A."/>
            <person name="Glinka S."/>
            <person name="Weber-Lehmann J."/>
            <person name="Rouze P."/>
            <person name="Van de Peer Y."/>
            <person name="Callewaert N."/>
        </authorList>
    </citation>
    <scope>NUCLEOTIDE SEQUENCE [LARGE SCALE GENOMIC DNA]</scope>
    <source>
        <strain evidence="3">GS115 / ATCC 20864</strain>
    </source>
</reference>
<feature type="compositionally biased region" description="Polar residues" evidence="1">
    <location>
        <begin position="32"/>
        <end position="42"/>
    </location>
</feature>
<sequence>MTSSLVNPNNDGNKSSLSLSSMRSKLQRTKQRITSIPKVTTSPRKKASSTSSSGSNSSNGNVSNDNQHNHGNNNSNNREEMLVDDFALRYESFSDEDPSTSPRHAKSTSVDTSRSRSKSLSRSVSISSSSSILVFSKSKVVSPHESVVNETAKLSSSVVEGISQDPLVKDSLLPPIPMDKPSNHEELHPTLPTSVIRGNGLLPPHTCSRDHLSQHHLSDSSTATMSSVSTMNENLQLQSSPAIQNFSIQTNHKSSSISSASSVLAKPKIEDVLASEDALATAILKQVNNGESWEL</sequence>
<dbReference type="AlphaFoldDB" id="C4QWT0"/>
<feature type="compositionally biased region" description="Low complexity" evidence="1">
    <location>
        <begin position="107"/>
        <end position="123"/>
    </location>
</feature>
<evidence type="ECO:0000313" key="3">
    <source>
        <dbReference type="Proteomes" id="UP000000314"/>
    </source>
</evidence>
<dbReference type="Proteomes" id="UP000000314">
    <property type="component" value="Chromosome 1"/>
</dbReference>
<keyword evidence="3" id="KW-1185">Reference proteome</keyword>
<proteinExistence type="predicted"/>
<gene>
    <name evidence="2" type="ordered locus">PAS_chr1-1_0496</name>
</gene>
<dbReference type="InParanoid" id="C4QWT0"/>